<dbReference type="OrthoDB" id="2758541at2759"/>
<dbReference type="AlphaFoldDB" id="A0A371CXP0"/>
<evidence type="ECO:0000313" key="1">
    <source>
        <dbReference type="EMBL" id="RDX45045.1"/>
    </source>
</evidence>
<keyword evidence="2" id="KW-1185">Reference proteome</keyword>
<dbReference type="Gene3D" id="3.80.10.10">
    <property type="entry name" value="Ribonuclease Inhibitor"/>
    <property type="match status" value="1"/>
</dbReference>
<sequence length="564" mass="63632">MEALATAAREFMGRCRALLSEDSPYPVDINSVRAIEQDLQLSVVAIRQYYNASPFSPINRLHPELLSMIFQLIRQPRVAATPGSPDKRRFGSYKPLVALTLVCHKWHTIITEESFLWNEVDLINDGNLVQHLLERSKAASLHVRFAYPGFVKDGRKVLTSFLKNDAHRFRELEVKLKSADRTSKMLPLLDVPMPRLRCLVISLEASKKALKNAHAMSFKRFPALKALVLSGTALLPKEPLISLTHLHVVALIHDSESILPLMDVLRATPALEVLDLRAIRLVTENIKSPSVTLPRLRALRISDNSWCDVIYFLLCHMNVPNLAVADFSSVTPLHHRQIEEYIPQSFLDGLGTMTRLRVEYFHPQSPPLMLIFENADFRLTLRQGRGLACSVLASPPMLRCLDAIEDMYFDVRDAYCVQEAGKWLAARLRNLTSLVMSATDYGIHLLQPQTNELVVFPRLVSLGLKCRFGLNIDAVDPILEERAKIVGGPLPVLRVGSRGYKELDERLKGPGGIKLRKCVGSLEVVQLSSVQDSLWASRRAVSPMPFMDHGYWTDSNLWNCRPWS</sequence>
<dbReference type="EMBL" id="KZ857442">
    <property type="protein sequence ID" value="RDX45045.1"/>
    <property type="molecule type" value="Genomic_DNA"/>
</dbReference>
<organism evidence="1 2">
    <name type="scientific">Lentinus brumalis</name>
    <dbReference type="NCBI Taxonomy" id="2498619"/>
    <lineage>
        <taxon>Eukaryota</taxon>
        <taxon>Fungi</taxon>
        <taxon>Dikarya</taxon>
        <taxon>Basidiomycota</taxon>
        <taxon>Agaricomycotina</taxon>
        <taxon>Agaricomycetes</taxon>
        <taxon>Polyporales</taxon>
        <taxon>Polyporaceae</taxon>
        <taxon>Lentinus</taxon>
    </lineage>
</organism>
<proteinExistence type="predicted"/>
<reference evidence="1 2" key="1">
    <citation type="journal article" date="2018" name="Biotechnol. Biofuels">
        <title>Integrative visual omics of the white-rot fungus Polyporus brumalis exposes the biotechnological potential of its oxidative enzymes for delignifying raw plant biomass.</title>
        <authorList>
            <person name="Miyauchi S."/>
            <person name="Rancon A."/>
            <person name="Drula E."/>
            <person name="Hage H."/>
            <person name="Chaduli D."/>
            <person name="Favel A."/>
            <person name="Grisel S."/>
            <person name="Henrissat B."/>
            <person name="Herpoel-Gimbert I."/>
            <person name="Ruiz-Duenas F.J."/>
            <person name="Chevret D."/>
            <person name="Hainaut M."/>
            <person name="Lin J."/>
            <person name="Wang M."/>
            <person name="Pangilinan J."/>
            <person name="Lipzen A."/>
            <person name="Lesage-Meessen L."/>
            <person name="Navarro D."/>
            <person name="Riley R."/>
            <person name="Grigoriev I.V."/>
            <person name="Zhou S."/>
            <person name="Raouche S."/>
            <person name="Rosso M.N."/>
        </authorList>
    </citation>
    <scope>NUCLEOTIDE SEQUENCE [LARGE SCALE GENOMIC DNA]</scope>
    <source>
        <strain evidence="1 2">BRFM 1820</strain>
    </source>
</reference>
<accession>A0A371CXP0</accession>
<gene>
    <name evidence="1" type="ORF">OH76DRAFT_1408486</name>
</gene>
<dbReference type="InterPro" id="IPR032675">
    <property type="entry name" value="LRR_dom_sf"/>
</dbReference>
<dbReference type="SUPFAM" id="SSF52047">
    <property type="entry name" value="RNI-like"/>
    <property type="match status" value="1"/>
</dbReference>
<dbReference type="STRING" id="139420.A0A371CXP0"/>
<dbReference type="Gene3D" id="1.20.1280.50">
    <property type="match status" value="1"/>
</dbReference>
<dbReference type="Proteomes" id="UP000256964">
    <property type="component" value="Unassembled WGS sequence"/>
</dbReference>
<protein>
    <submittedName>
        <fullName evidence="1">Uncharacterized protein</fullName>
    </submittedName>
</protein>
<evidence type="ECO:0000313" key="2">
    <source>
        <dbReference type="Proteomes" id="UP000256964"/>
    </source>
</evidence>
<name>A0A371CXP0_9APHY</name>